<feature type="compositionally biased region" description="Low complexity" evidence="5">
    <location>
        <begin position="253"/>
        <end position="289"/>
    </location>
</feature>
<evidence type="ECO:0000256" key="5">
    <source>
        <dbReference type="SAM" id="MobiDB-lite"/>
    </source>
</evidence>
<evidence type="ECO:0000256" key="3">
    <source>
        <dbReference type="ARBA" id="ARBA00023237"/>
    </source>
</evidence>
<evidence type="ECO:0000313" key="8">
    <source>
        <dbReference type="Proteomes" id="UP000269015"/>
    </source>
</evidence>
<protein>
    <submittedName>
        <fullName evidence="7">DUF937 domain-containing protein</fullName>
    </submittedName>
</protein>
<dbReference type="CDD" id="cd07185">
    <property type="entry name" value="OmpA_C-like"/>
    <property type="match status" value="1"/>
</dbReference>
<evidence type="ECO:0000256" key="1">
    <source>
        <dbReference type="ARBA" id="ARBA00004442"/>
    </source>
</evidence>
<feature type="domain" description="OmpA-like" evidence="6">
    <location>
        <begin position="330"/>
        <end position="447"/>
    </location>
</feature>
<name>A0AAD1DWT8_CHRID</name>
<dbReference type="PANTHER" id="PTHR30329">
    <property type="entry name" value="STATOR ELEMENT OF FLAGELLAR MOTOR COMPLEX"/>
    <property type="match status" value="1"/>
</dbReference>
<dbReference type="InterPro" id="IPR009282">
    <property type="entry name" value="DUF937"/>
</dbReference>
<proteinExistence type="predicted"/>
<reference evidence="7 8" key="1">
    <citation type="submission" date="2018-11" db="EMBL/GenBank/DDBJ databases">
        <title>Proposal to divide the Flavobacteriaceae and reorganize its genera based on Amino Acid Identity values calculated from whole genome sequences.</title>
        <authorList>
            <person name="Nicholson A.C."/>
            <person name="Gulvik C.A."/>
            <person name="Whitney A.M."/>
            <person name="Humrighouse B.W."/>
            <person name="Bell M."/>
            <person name="Holmes B."/>
            <person name="Steigerwalt A.G."/>
            <person name="Villarma A."/>
            <person name="Sheth M."/>
            <person name="Batra D."/>
            <person name="Pryor J."/>
            <person name="Bernardet J.-F."/>
            <person name="Hugo C."/>
            <person name="Kampfer P."/>
            <person name="Newman J."/>
            <person name="McQuiston J.R."/>
        </authorList>
    </citation>
    <scope>NUCLEOTIDE SEQUENCE [LARGE SCALE GENOMIC DNA]</scope>
    <source>
        <strain evidence="7 8">H5559</strain>
    </source>
</reference>
<dbReference type="RefSeq" id="WP_061084533.1">
    <property type="nucleotide sequence ID" value="NZ_CP033828.1"/>
</dbReference>
<sequence>MSLNVIDLIKGQLGPALVSQAASQFGESESGISKAIGGLLPAVVGGLANNANNPGVVDAITKASSSGILGNLLGGSSSNPIITNLLTTLFGDKVGGLVNSIASFSGISNNSAGSLLNLVTGATVGTVGKYAADNNLGASGISSLLNDQKGIISSLLPAGLSLASFGLGAENWFGQAKETVSSVTSTAKDNISEGVATARENVSEGAREIREQFNNNNNNNQGGGSIWKWLLPLLLLIAAGYFLWKQCEKKQTTTTTTTTTDSTGTAASGVDSSATTAPSTSTSTATPATRTDENIDLNGVMLKGYKGGMEDQMIAFLKSDGYKNAADDSALKDKWYDFDHVNFKMGSSTELEAGSQGQLDNLVAILKAFPDAKIKIGGYTDKTGNEASNVKLSQARADFIKAALAKAGVGAQVLGAEGYGSKFATVDAKASDAERASDRKMSVRFSK</sequence>
<feature type="region of interest" description="Disordered" evidence="5">
    <location>
        <begin position="253"/>
        <end position="292"/>
    </location>
</feature>
<organism evidence="7 8">
    <name type="scientific">Chryseobacterium indologenes</name>
    <name type="common">Flavobacterium indologenes</name>
    <dbReference type="NCBI Taxonomy" id="253"/>
    <lineage>
        <taxon>Bacteria</taxon>
        <taxon>Pseudomonadati</taxon>
        <taxon>Bacteroidota</taxon>
        <taxon>Flavobacteriia</taxon>
        <taxon>Flavobacteriales</taxon>
        <taxon>Weeksellaceae</taxon>
        <taxon>Chryseobacterium group</taxon>
        <taxon>Chryseobacterium</taxon>
    </lineage>
</organism>
<evidence type="ECO:0000259" key="6">
    <source>
        <dbReference type="PROSITE" id="PS51123"/>
    </source>
</evidence>
<dbReference type="PROSITE" id="PS51123">
    <property type="entry name" value="OMPA_2"/>
    <property type="match status" value="1"/>
</dbReference>
<dbReference type="Pfam" id="PF00691">
    <property type="entry name" value="OmpA"/>
    <property type="match status" value="1"/>
</dbReference>
<dbReference type="EMBL" id="CP033930">
    <property type="protein sequence ID" value="AZB20200.1"/>
    <property type="molecule type" value="Genomic_DNA"/>
</dbReference>
<dbReference type="PANTHER" id="PTHR30329:SF21">
    <property type="entry name" value="LIPOPROTEIN YIAD-RELATED"/>
    <property type="match status" value="1"/>
</dbReference>
<dbReference type="Pfam" id="PF06078">
    <property type="entry name" value="DUF937"/>
    <property type="match status" value="1"/>
</dbReference>
<dbReference type="SUPFAM" id="SSF103088">
    <property type="entry name" value="OmpA-like"/>
    <property type="match status" value="1"/>
</dbReference>
<gene>
    <name evidence="7" type="ORF">EG352_21835</name>
</gene>
<evidence type="ECO:0000256" key="2">
    <source>
        <dbReference type="ARBA" id="ARBA00023136"/>
    </source>
</evidence>
<dbReference type="InterPro" id="IPR006665">
    <property type="entry name" value="OmpA-like"/>
</dbReference>
<keyword evidence="2 4" id="KW-0472">Membrane</keyword>
<dbReference type="PRINTS" id="PR01021">
    <property type="entry name" value="OMPADOMAIN"/>
</dbReference>
<dbReference type="Proteomes" id="UP000269015">
    <property type="component" value="Chromosome"/>
</dbReference>
<evidence type="ECO:0000256" key="4">
    <source>
        <dbReference type="PROSITE-ProRule" id="PRU00473"/>
    </source>
</evidence>
<evidence type="ECO:0000313" key="7">
    <source>
        <dbReference type="EMBL" id="AZB20200.1"/>
    </source>
</evidence>
<dbReference type="AlphaFoldDB" id="A0AAD1DWT8"/>
<dbReference type="InterPro" id="IPR050330">
    <property type="entry name" value="Bact_OuterMem_StrucFunc"/>
</dbReference>
<dbReference type="GO" id="GO:0009279">
    <property type="term" value="C:cell outer membrane"/>
    <property type="evidence" value="ECO:0007669"/>
    <property type="project" value="UniProtKB-SubCell"/>
</dbReference>
<dbReference type="InterPro" id="IPR036737">
    <property type="entry name" value="OmpA-like_sf"/>
</dbReference>
<keyword evidence="3" id="KW-0998">Cell outer membrane</keyword>
<comment type="subcellular location">
    <subcellularLocation>
        <location evidence="1">Cell outer membrane</location>
    </subcellularLocation>
</comment>
<dbReference type="Gene3D" id="3.30.1330.60">
    <property type="entry name" value="OmpA-like domain"/>
    <property type="match status" value="1"/>
</dbReference>
<dbReference type="InterPro" id="IPR006664">
    <property type="entry name" value="OMP_bac"/>
</dbReference>
<accession>A0AAD1DWT8</accession>